<feature type="compositionally biased region" description="Low complexity" evidence="6">
    <location>
        <begin position="771"/>
        <end position="786"/>
    </location>
</feature>
<dbReference type="GO" id="GO:0042393">
    <property type="term" value="F:histone binding"/>
    <property type="evidence" value="ECO:0007669"/>
    <property type="project" value="TreeGrafter"/>
</dbReference>
<feature type="domain" description="SANT" evidence="9">
    <location>
        <begin position="514"/>
        <end position="560"/>
    </location>
</feature>
<keyword evidence="4" id="KW-0539">Nucleus</keyword>
<evidence type="ECO:0000256" key="3">
    <source>
        <dbReference type="ARBA" id="ARBA00023163"/>
    </source>
</evidence>
<dbReference type="PROSITE" id="PS50934">
    <property type="entry name" value="SWIRM"/>
    <property type="match status" value="1"/>
</dbReference>
<feature type="region of interest" description="Disordered" evidence="6">
    <location>
        <begin position="460"/>
        <end position="505"/>
    </location>
</feature>
<evidence type="ECO:0000256" key="5">
    <source>
        <dbReference type="SAM" id="Coils"/>
    </source>
</evidence>
<dbReference type="AlphaFoldDB" id="A0A642UL96"/>
<dbReference type="CDD" id="cd00167">
    <property type="entry name" value="SANT"/>
    <property type="match status" value="1"/>
</dbReference>
<feature type="domain" description="Myb-like" evidence="7">
    <location>
        <begin position="507"/>
        <end position="556"/>
    </location>
</feature>
<dbReference type="GO" id="GO:0016514">
    <property type="term" value="C:SWI/SNF complex"/>
    <property type="evidence" value="ECO:0007669"/>
    <property type="project" value="TreeGrafter"/>
</dbReference>
<feature type="compositionally biased region" description="Basic and acidic residues" evidence="6">
    <location>
        <begin position="73"/>
        <end position="88"/>
    </location>
</feature>
<dbReference type="Pfam" id="PF16495">
    <property type="entry name" value="SWIRM-assoc_1"/>
    <property type="match status" value="1"/>
</dbReference>
<dbReference type="GO" id="GO:0045893">
    <property type="term" value="P:positive regulation of DNA-templated transcription"/>
    <property type="evidence" value="ECO:0007669"/>
    <property type="project" value="TreeGrafter"/>
</dbReference>
<dbReference type="Gene3D" id="1.10.10.10">
    <property type="entry name" value="Winged helix-like DNA-binding domain superfamily/Winged helix DNA-binding domain"/>
    <property type="match status" value="1"/>
</dbReference>
<gene>
    <name evidence="10" type="ORF">DIURU_003915</name>
</gene>
<dbReference type="Gene3D" id="1.10.10.60">
    <property type="entry name" value="Homeodomain-like"/>
    <property type="match status" value="1"/>
</dbReference>
<dbReference type="GO" id="GO:0003677">
    <property type="term" value="F:DNA binding"/>
    <property type="evidence" value="ECO:0007669"/>
    <property type="project" value="UniProtKB-KW"/>
</dbReference>
<evidence type="ECO:0000313" key="10">
    <source>
        <dbReference type="EMBL" id="KAA8900099.1"/>
    </source>
</evidence>
<feature type="compositionally biased region" description="Basic and acidic residues" evidence="6">
    <location>
        <begin position="154"/>
        <end position="212"/>
    </location>
</feature>
<keyword evidence="11" id="KW-1185">Reference proteome</keyword>
<evidence type="ECO:0000256" key="2">
    <source>
        <dbReference type="ARBA" id="ARBA00023125"/>
    </source>
</evidence>
<dbReference type="InterPro" id="IPR017884">
    <property type="entry name" value="SANT_dom"/>
</dbReference>
<keyword evidence="3" id="KW-0804">Transcription</keyword>
<dbReference type="EMBL" id="SWFT01000116">
    <property type="protein sequence ID" value="KAA8900099.1"/>
    <property type="molecule type" value="Genomic_DNA"/>
</dbReference>
<feature type="compositionally biased region" description="Acidic residues" evidence="6">
    <location>
        <begin position="267"/>
        <end position="289"/>
    </location>
</feature>
<reference evidence="10 11" key="1">
    <citation type="submission" date="2019-07" db="EMBL/GenBank/DDBJ databases">
        <title>Genome assembly of two rare yeast pathogens: Diutina rugosa and Trichomonascus ciferrii.</title>
        <authorList>
            <person name="Mixao V."/>
            <person name="Saus E."/>
            <person name="Hansen A."/>
            <person name="Lass-Flor C."/>
            <person name="Gabaldon T."/>
        </authorList>
    </citation>
    <scope>NUCLEOTIDE SEQUENCE [LARGE SCALE GENOMIC DNA]</scope>
    <source>
        <strain evidence="10 11">CBS 613</strain>
    </source>
</reference>
<feature type="compositionally biased region" description="Acidic residues" evidence="6">
    <location>
        <begin position="14"/>
        <end position="23"/>
    </location>
</feature>
<sequence>MSGQSENQGLGLDENFELDELDTGDNPALLADEGEPQFDVGKMEFDNANGFDFIDEDKKEDSSDLFDIPDAPTDDKPADAEDVAKDAMDVDQPEAELATDNDVNVKPDPEDSAAKQDDVVDSLTTEEVIGPDVPSTTTTKEATSADGTAPQESEDAKPAETSEIAEPKDEQSKNSDDSTKPEDESTTKPVDDSTDKAEPSKLTESKEKENAKSTEPTTAKDTAEPSEPAAILTNDDKSKSEGAPQVKDEDELFPKEPKKKGRKRIVDDDEEDYVEPEEDDESDDADDEPVAPTDPRSLVTQTHTIIIPSYASWFSMKKIHAIEKETLPEFFEGSHPSKSPKIYINYRNFMVNAYRLNPNEYLTLTSCRRNLVGDVGTLMRVHRFLTRWGIINYQVQPQLKPGFVDQKGSQQVGLPYAGDYVVKYDAPRGLFPFDTIKVNPDRIDVAHVKKLMEKEGLIKETSKANSETESKEDDAFGDLMNLSGASSKRNSPEAEEKTNGSVDAPARKRRRVVEWSDAETDKLVKAIKEHPSDWYKVSEIVGKSPQECVLQFLQIPIDDSFNDFSSLPQGDRVAQLLKYAPNFPVSSVDNPVVSMLAYVSQLVDPEVAKAASNGGKEAINKILEEKANSDLDGVKKESSPVQDAVATTLGVIGARSHLFATYEEREMSKHATTIVNHELARIEAKLKKLDELQTIYERERRNLVRQQEEVFIDRLALAKSTVGVTKKLEEAITLLEAKDTAGDVSSLLNEAKQLLYKPHKQSLTTLKDGESASTPASDADPSGAPSVKPEEEEDKMKPLSIKAPQTFQVWAP</sequence>
<dbReference type="InterPro" id="IPR001005">
    <property type="entry name" value="SANT/Myb"/>
</dbReference>
<keyword evidence="1" id="KW-0805">Transcription regulation</keyword>
<protein>
    <submittedName>
        <fullName evidence="10">Uncharacterized protein</fullName>
    </submittedName>
</protein>
<evidence type="ECO:0000256" key="1">
    <source>
        <dbReference type="ARBA" id="ARBA00023015"/>
    </source>
</evidence>
<dbReference type="Proteomes" id="UP000449547">
    <property type="component" value="Unassembled WGS sequence"/>
</dbReference>
<dbReference type="GeneID" id="54782566"/>
<feature type="compositionally biased region" description="Basic and acidic residues" evidence="6">
    <location>
        <begin position="103"/>
        <end position="118"/>
    </location>
</feature>
<feature type="compositionally biased region" description="Acidic residues" evidence="6">
    <location>
        <begin position="89"/>
        <end position="99"/>
    </location>
</feature>
<dbReference type="RefSeq" id="XP_034011238.1">
    <property type="nucleotide sequence ID" value="XM_034156730.1"/>
</dbReference>
<feature type="region of interest" description="Disordered" evidence="6">
    <location>
        <begin position="1"/>
        <end position="299"/>
    </location>
</feature>
<feature type="domain" description="SWIRM" evidence="8">
    <location>
        <begin position="305"/>
        <end position="402"/>
    </location>
</feature>
<feature type="compositionally biased region" description="Basic and acidic residues" evidence="6">
    <location>
        <begin position="460"/>
        <end position="469"/>
    </location>
</feature>
<dbReference type="InterPro" id="IPR009057">
    <property type="entry name" value="Homeodomain-like_sf"/>
</dbReference>
<organism evidence="10 11">
    <name type="scientific">Diutina rugosa</name>
    <name type="common">Yeast</name>
    <name type="synonym">Candida rugosa</name>
    <dbReference type="NCBI Taxonomy" id="5481"/>
    <lineage>
        <taxon>Eukaryota</taxon>
        <taxon>Fungi</taxon>
        <taxon>Dikarya</taxon>
        <taxon>Ascomycota</taxon>
        <taxon>Saccharomycotina</taxon>
        <taxon>Pichiomycetes</taxon>
        <taxon>Debaryomycetaceae</taxon>
        <taxon>Diutina</taxon>
    </lineage>
</organism>
<dbReference type="PROSITE" id="PS50090">
    <property type="entry name" value="MYB_LIKE"/>
    <property type="match status" value="1"/>
</dbReference>
<comment type="caution">
    <text evidence="10">The sequence shown here is derived from an EMBL/GenBank/DDBJ whole genome shotgun (WGS) entry which is preliminary data.</text>
</comment>
<dbReference type="InterPro" id="IPR036388">
    <property type="entry name" value="WH-like_DNA-bd_sf"/>
</dbReference>
<dbReference type="SMART" id="SM00717">
    <property type="entry name" value="SANT"/>
    <property type="match status" value="1"/>
</dbReference>
<dbReference type="PROSITE" id="PS51293">
    <property type="entry name" value="SANT"/>
    <property type="match status" value="1"/>
</dbReference>
<dbReference type="Pfam" id="PF00249">
    <property type="entry name" value="Myb_DNA-binding"/>
    <property type="match status" value="1"/>
</dbReference>
<feature type="compositionally biased region" description="Polar residues" evidence="6">
    <location>
        <begin position="134"/>
        <end position="146"/>
    </location>
</feature>
<evidence type="ECO:0000259" key="7">
    <source>
        <dbReference type="PROSITE" id="PS50090"/>
    </source>
</evidence>
<evidence type="ECO:0000259" key="9">
    <source>
        <dbReference type="PROSITE" id="PS51293"/>
    </source>
</evidence>
<feature type="region of interest" description="Disordered" evidence="6">
    <location>
        <begin position="763"/>
        <end position="812"/>
    </location>
</feature>
<proteinExistence type="predicted"/>
<dbReference type="SUPFAM" id="SSF46689">
    <property type="entry name" value="Homeodomain-like"/>
    <property type="match status" value="2"/>
</dbReference>
<dbReference type="InterPro" id="IPR032451">
    <property type="entry name" value="SMARCC_C"/>
</dbReference>
<dbReference type="PANTHER" id="PTHR12802:SF41">
    <property type="entry name" value="BRAHMA ASSOCIATED PROTEIN 155 KDA"/>
    <property type="match status" value="1"/>
</dbReference>
<evidence type="ECO:0000313" key="11">
    <source>
        <dbReference type="Proteomes" id="UP000449547"/>
    </source>
</evidence>
<keyword evidence="2" id="KW-0238">DNA-binding</keyword>
<dbReference type="InterPro" id="IPR007526">
    <property type="entry name" value="SWIRM"/>
</dbReference>
<evidence type="ECO:0000256" key="6">
    <source>
        <dbReference type="SAM" id="MobiDB-lite"/>
    </source>
</evidence>
<dbReference type="OMA" id="FYRYWSA"/>
<accession>A0A642UL96</accession>
<keyword evidence="5" id="KW-0175">Coiled coil</keyword>
<evidence type="ECO:0000256" key="4">
    <source>
        <dbReference type="ARBA" id="ARBA00023242"/>
    </source>
</evidence>
<dbReference type="FunFam" id="1.10.10.10:FF:000020">
    <property type="entry name" value="SWI/SNF complex subunit SMARCC2 isoform c"/>
    <property type="match status" value="1"/>
</dbReference>
<evidence type="ECO:0000259" key="8">
    <source>
        <dbReference type="PROSITE" id="PS50934"/>
    </source>
</evidence>
<feature type="compositionally biased region" description="Polar residues" evidence="6">
    <location>
        <begin position="803"/>
        <end position="812"/>
    </location>
</feature>
<feature type="coiled-coil region" evidence="5">
    <location>
        <begin position="679"/>
        <end position="709"/>
    </location>
</feature>
<dbReference type="VEuPathDB" id="FungiDB:DIURU_003915"/>
<dbReference type="PANTHER" id="PTHR12802">
    <property type="entry name" value="SWI/SNF COMPLEX-RELATED"/>
    <property type="match status" value="1"/>
</dbReference>
<name>A0A642UL96_DIURU</name>
<dbReference type="Pfam" id="PF04433">
    <property type="entry name" value="SWIRM"/>
    <property type="match status" value="1"/>
</dbReference>
<dbReference type="OrthoDB" id="118550at2759"/>